<accession>A0A918SE17</accession>
<comment type="caution">
    <text evidence="3">The sequence shown here is derived from an EMBL/GenBank/DDBJ whole genome shotgun (WGS) entry which is preliminary data.</text>
</comment>
<evidence type="ECO:0000256" key="1">
    <source>
        <dbReference type="SAM" id="Phobius"/>
    </source>
</evidence>
<evidence type="ECO:0000259" key="2">
    <source>
        <dbReference type="Pfam" id="PF00535"/>
    </source>
</evidence>
<dbReference type="PANTHER" id="PTHR43685:SF2">
    <property type="entry name" value="GLYCOSYLTRANSFERASE 2-LIKE DOMAIN-CONTAINING PROTEIN"/>
    <property type="match status" value="1"/>
</dbReference>
<dbReference type="GO" id="GO:0016740">
    <property type="term" value="F:transferase activity"/>
    <property type="evidence" value="ECO:0007669"/>
    <property type="project" value="UniProtKB-KW"/>
</dbReference>
<keyword evidence="1" id="KW-1133">Transmembrane helix</keyword>
<dbReference type="Proteomes" id="UP000610456">
    <property type="component" value="Unassembled WGS sequence"/>
</dbReference>
<keyword evidence="4" id="KW-1185">Reference proteome</keyword>
<dbReference type="Gene3D" id="3.90.550.10">
    <property type="entry name" value="Spore Coat Polysaccharide Biosynthesis Protein SpsA, Chain A"/>
    <property type="match status" value="1"/>
</dbReference>
<dbReference type="InterPro" id="IPR029044">
    <property type="entry name" value="Nucleotide-diphossugar_trans"/>
</dbReference>
<keyword evidence="3" id="KW-0808">Transferase</keyword>
<reference evidence="3" key="2">
    <citation type="submission" date="2020-09" db="EMBL/GenBank/DDBJ databases">
        <authorList>
            <person name="Sun Q."/>
            <person name="Kim S."/>
        </authorList>
    </citation>
    <scope>NUCLEOTIDE SEQUENCE</scope>
    <source>
        <strain evidence="3">KCTC 12719</strain>
    </source>
</reference>
<dbReference type="PANTHER" id="PTHR43685">
    <property type="entry name" value="GLYCOSYLTRANSFERASE"/>
    <property type="match status" value="1"/>
</dbReference>
<dbReference type="InterPro" id="IPR050834">
    <property type="entry name" value="Glycosyltransf_2"/>
</dbReference>
<sequence length="346" mass="39359">MEISFSFIIPVLNRPDEIRELLLSMEQLDFKKPFEVVIIEDGSSINSRDVANCFSGNLNVSYYEKDNSGPGDSRNYGMQMAKGNYFLILDSDVILPPDYLKIVETELNRSFTHCFGGPDAAHESFSSVQKAINYAMTSFFTTGGIRGNKKTVDKFQPRSFNMGLSAEAFKTSGGFGNIHPGEDPDLALRLQKAGYDTRLFPEAEVFHKRRIDWVKFYRQVYKFGLVRPILNSWHPESNKITYWFPTLFSAGLVVAVILSFLGYMPFLCLYVAYFIVIFIDASVQNKSVGIGFKAVWATLIQFLGYGFGFCRSTCYIRLLNKNPREGFPKLFFKNARYSNSPHQDTI</sequence>
<protein>
    <submittedName>
        <fullName evidence="3">Glycosyl transferase family 2</fullName>
    </submittedName>
</protein>
<evidence type="ECO:0000313" key="3">
    <source>
        <dbReference type="EMBL" id="GHA37124.1"/>
    </source>
</evidence>
<dbReference type="Pfam" id="PF00535">
    <property type="entry name" value="Glycos_transf_2"/>
    <property type="match status" value="1"/>
</dbReference>
<dbReference type="SUPFAM" id="SSF53448">
    <property type="entry name" value="Nucleotide-diphospho-sugar transferases"/>
    <property type="match status" value="1"/>
</dbReference>
<feature type="domain" description="Glycosyltransferase 2-like" evidence="2">
    <location>
        <begin position="6"/>
        <end position="134"/>
    </location>
</feature>
<reference evidence="3" key="1">
    <citation type="journal article" date="2014" name="Int. J. Syst. Evol. Microbiol.">
        <title>Complete genome sequence of Corynebacterium casei LMG S-19264T (=DSM 44701T), isolated from a smear-ripened cheese.</title>
        <authorList>
            <consortium name="US DOE Joint Genome Institute (JGI-PGF)"/>
            <person name="Walter F."/>
            <person name="Albersmeier A."/>
            <person name="Kalinowski J."/>
            <person name="Ruckert C."/>
        </authorList>
    </citation>
    <scope>NUCLEOTIDE SEQUENCE</scope>
    <source>
        <strain evidence="3">KCTC 12719</strain>
    </source>
</reference>
<keyword evidence="1" id="KW-0472">Membrane</keyword>
<name>A0A918SE17_9FLAO</name>
<dbReference type="EMBL" id="BMXB01000006">
    <property type="protein sequence ID" value="GHA37124.1"/>
    <property type="molecule type" value="Genomic_DNA"/>
</dbReference>
<dbReference type="AlphaFoldDB" id="A0A918SE17"/>
<proteinExistence type="predicted"/>
<feature type="transmembrane region" description="Helical" evidence="1">
    <location>
        <begin position="290"/>
        <end position="310"/>
    </location>
</feature>
<organism evidence="3 4">
    <name type="scientific">Salinimicrobium marinum</name>
    <dbReference type="NCBI Taxonomy" id="680283"/>
    <lineage>
        <taxon>Bacteria</taxon>
        <taxon>Pseudomonadati</taxon>
        <taxon>Bacteroidota</taxon>
        <taxon>Flavobacteriia</taxon>
        <taxon>Flavobacteriales</taxon>
        <taxon>Flavobacteriaceae</taxon>
        <taxon>Salinimicrobium</taxon>
    </lineage>
</organism>
<dbReference type="RefSeq" id="WP_189604417.1">
    <property type="nucleotide sequence ID" value="NZ_BMXB01000006.1"/>
</dbReference>
<keyword evidence="1" id="KW-0812">Transmembrane</keyword>
<gene>
    <name evidence="3" type="ORF">GCM10007103_18080</name>
</gene>
<evidence type="ECO:0000313" key="4">
    <source>
        <dbReference type="Proteomes" id="UP000610456"/>
    </source>
</evidence>
<dbReference type="InterPro" id="IPR001173">
    <property type="entry name" value="Glyco_trans_2-like"/>
</dbReference>